<evidence type="ECO:0000256" key="5">
    <source>
        <dbReference type="SAM" id="Phobius"/>
    </source>
</evidence>
<evidence type="ECO:0000259" key="6">
    <source>
        <dbReference type="PROSITE" id="PS52004"/>
    </source>
</evidence>
<dbReference type="GO" id="GO:0006633">
    <property type="term" value="P:fatty acid biosynthetic process"/>
    <property type="evidence" value="ECO:0007669"/>
    <property type="project" value="InterPro"/>
</dbReference>
<sequence length="1240" mass="135732">MALEGKLVEILGSASYPLATVGSSFPSEPQQLPPSGDDGVDPNGAAGIALRWNSDDCTYLVQTFDGAHLVAKQDNLREFHPEAPEKGGFDLSWPQDAEEAPRFALLLADLLARKGFCVVQTYLTPQERQAAVDQSFHIPGWSLPKKDLEAAYLGRNNTTKFVMLPRDALDELPALQSDSAITDGSNADFEQDGRKALQRADSLLTEVGLLLEPMALSRLGFSAWGRMNGLLRSPLAQGDEELLRPRPLSQMDYEDGKVLGHINFLECRKVAMLLLIQNDGGEVTLHRHDAPGGPQIHLPLCANRMLLFRSDIMGYCYGASGPSLALQSWLLSEPLAPDPDDARVARLPSQLHGEQVHIMSTACHYPGNATGRREFWDMVVNGTDALTRVPLTRWDFQEYYSADAAEGFTYAVHGSFCSEKCVVMFDNDFFGVSEEEARIMSPGQRLVLQTGYEALQQAGITKKLACGLACGVFLGDSGNEWPRLFAHLPGPQQMLGSSNCVTGSRLAHILGLRGPCSVTDTACSSSLVAIGLAHMALRNATPQQPESNITSHVNTALAQGCNLILSPRMYILYSGPHMLSPRGRCFTFDSSADGYARGEGCGSLVLKTLCSNAQAQDSLACLIGSAVNQDGRSLVSTAPNGPSQQQCIRSSMVESSLSASEITVAECHGTGTALGDPIEVSALRMVMQDRKLPILNTSAKTNLGHLEASAGMAGFLKCINLLNSSCAPPNNHFRFLNPHMDTNGYPVYFNSELTDYGCHTGISGVSSFGFGGTNARADLWARCLRGSRSTVELDTGEWMQQRSLYFQRIYHYGSPGPHPSDQVYVSGSWDAYSSLQAMEQRELGEYVATVNIGETRCEHFHLVVNQDPNQVIHPSENLSGRHSASQGPDTTSKANWLISGKLDDVPAGTSYQIRLRWGFSWERGEYKLVTWEPVGIADAPKASLRDFRHQYAIVASWTAWQFQDMVMSREDVGLWTTSLRIGLSGQEEFQFARDKDWAQVIHPAAPKASDTSIRLTGPDNGGHGMNWFLQGRIGEVVTIQLRIVDGDFTVTMASETNGIQSWHSRSCEDDVEESFSDKEPLFLLSGTWNGWGTSAMRASRCLDEGQPIVSGDAHGSTGRLVFRHILVLGDRGFEEFQVIMDSSSQPGTEWQWRFPRGGSSQQRLYPHKEQACLGEGILCGPDSSGHGRNWRIDGVPGQKFQVLLDPGQDDSRKAKLLLVLMLLLLLLLLLLWLFVFGCCC</sequence>
<protein>
    <recommendedName>
        <fullName evidence="6">Ketosynthase family 3 (KS3) domain-containing protein</fullName>
    </recommendedName>
</protein>
<dbReference type="Gene3D" id="3.40.47.10">
    <property type="match status" value="1"/>
</dbReference>
<dbReference type="InterPro" id="IPR014031">
    <property type="entry name" value="Ketoacyl_synth_C"/>
</dbReference>
<dbReference type="SMART" id="SM00825">
    <property type="entry name" value="PKS_KS"/>
    <property type="match status" value="1"/>
</dbReference>
<dbReference type="Proteomes" id="UP000654075">
    <property type="component" value="Unassembled WGS sequence"/>
</dbReference>
<keyword evidence="2" id="KW-0597">Phosphoprotein</keyword>
<dbReference type="NCBIfam" id="TIGR04556">
    <property type="entry name" value="PKS_assoc"/>
    <property type="match status" value="1"/>
</dbReference>
<dbReference type="Pfam" id="PF02801">
    <property type="entry name" value="Ketoacyl-synt_C"/>
    <property type="match status" value="1"/>
</dbReference>
<comment type="similarity">
    <text evidence="4">Belongs to the thiolase-like superfamily. Beta-ketoacyl-ACP synthases family.</text>
</comment>
<organism evidence="7 8">
    <name type="scientific">Polarella glacialis</name>
    <name type="common">Dinoflagellate</name>
    <dbReference type="NCBI Taxonomy" id="89957"/>
    <lineage>
        <taxon>Eukaryota</taxon>
        <taxon>Sar</taxon>
        <taxon>Alveolata</taxon>
        <taxon>Dinophyceae</taxon>
        <taxon>Suessiales</taxon>
        <taxon>Suessiaceae</taxon>
        <taxon>Polarella</taxon>
    </lineage>
</organism>
<evidence type="ECO:0000256" key="2">
    <source>
        <dbReference type="ARBA" id="ARBA00022553"/>
    </source>
</evidence>
<dbReference type="CDD" id="cd00833">
    <property type="entry name" value="PKS"/>
    <property type="match status" value="1"/>
</dbReference>
<evidence type="ECO:0000256" key="4">
    <source>
        <dbReference type="RuleBase" id="RU003694"/>
    </source>
</evidence>
<keyword evidence="5" id="KW-1133">Transmembrane helix</keyword>
<dbReference type="Pfam" id="PF00109">
    <property type="entry name" value="ketoacyl-synt"/>
    <property type="match status" value="1"/>
</dbReference>
<keyword evidence="3 4" id="KW-0808">Transferase</keyword>
<dbReference type="PANTHER" id="PTHR43775:SF37">
    <property type="entry name" value="SI:DKEY-61P9.11"/>
    <property type="match status" value="1"/>
</dbReference>
<dbReference type="InterPro" id="IPR016039">
    <property type="entry name" value="Thiolase-like"/>
</dbReference>
<dbReference type="EMBL" id="CAJNNV010032257">
    <property type="protein sequence ID" value="CAE8639466.1"/>
    <property type="molecule type" value="Genomic_DNA"/>
</dbReference>
<dbReference type="PROSITE" id="PS52004">
    <property type="entry name" value="KS3_2"/>
    <property type="match status" value="1"/>
</dbReference>
<evidence type="ECO:0000256" key="3">
    <source>
        <dbReference type="ARBA" id="ARBA00022679"/>
    </source>
</evidence>
<keyword evidence="5" id="KW-0472">Membrane</keyword>
<keyword evidence="8" id="KW-1185">Reference proteome</keyword>
<proteinExistence type="inferred from homology"/>
<keyword evidence="1" id="KW-0596">Phosphopantetheine</keyword>
<keyword evidence="5" id="KW-0812">Transmembrane</keyword>
<dbReference type="InterPro" id="IPR030834">
    <property type="entry name" value="PKS_assoc_dom"/>
</dbReference>
<dbReference type="InterPro" id="IPR018201">
    <property type="entry name" value="Ketoacyl_synth_AS"/>
</dbReference>
<feature type="transmembrane region" description="Helical" evidence="5">
    <location>
        <begin position="1216"/>
        <end position="1239"/>
    </location>
</feature>
<dbReference type="SUPFAM" id="SSF53901">
    <property type="entry name" value="Thiolase-like"/>
    <property type="match status" value="1"/>
</dbReference>
<dbReference type="GO" id="GO:0004315">
    <property type="term" value="F:3-oxoacyl-[acyl-carrier-protein] synthase activity"/>
    <property type="evidence" value="ECO:0007669"/>
    <property type="project" value="InterPro"/>
</dbReference>
<dbReference type="PANTHER" id="PTHR43775">
    <property type="entry name" value="FATTY ACID SYNTHASE"/>
    <property type="match status" value="1"/>
</dbReference>
<dbReference type="OrthoDB" id="435575at2759"/>
<dbReference type="InterPro" id="IPR014030">
    <property type="entry name" value="Ketoacyl_synth_N"/>
</dbReference>
<accession>A0A813HPK7</accession>
<dbReference type="PROSITE" id="PS00606">
    <property type="entry name" value="KS3_1"/>
    <property type="match status" value="1"/>
</dbReference>
<comment type="caution">
    <text evidence="7">The sequence shown here is derived from an EMBL/GenBank/DDBJ whole genome shotgun (WGS) entry which is preliminary data.</text>
</comment>
<evidence type="ECO:0000313" key="8">
    <source>
        <dbReference type="Proteomes" id="UP000654075"/>
    </source>
</evidence>
<dbReference type="InterPro" id="IPR020841">
    <property type="entry name" value="PKS_Beta-ketoAc_synthase_dom"/>
</dbReference>
<feature type="domain" description="Ketosynthase family 3 (KS3)" evidence="6">
    <location>
        <begin position="353"/>
        <end position="781"/>
    </location>
</feature>
<gene>
    <name evidence="7" type="ORF">PGLA1383_LOCUS54497</name>
</gene>
<reference evidence="7" key="1">
    <citation type="submission" date="2021-02" db="EMBL/GenBank/DDBJ databases">
        <authorList>
            <person name="Dougan E. K."/>
            <person name="Rhodes N."/>
            <person name="Thang M."/>
            <person name="Chan C."/>
        </authorList>
    </citation>
    <scope>NUCLEOTIDE SEQUENCE</scope>
</reference>
<dbReference type="InterPro" id="IPR050091">
    <property type="entry name" value="PKS_NRPS_Biosynth_Enz"/>
</dbReference>
<dbReference type="AlphaFoldDB" id="A0A813HPK7"/>
<evidence type="ECO:0000256" key="1">
    <source>
        <dbReference type="ARBA" id="ARBA00022450"/>
    </source>
</evidence>
<name>A0A813HPK7_POLGL</name>
<dbReference type="GO" id="GO:0004312">
    <property type="term" value="F:fatty acid synthase activity"/>
    <property type="evidence" value="ECO:0007669"/>
    <property type="project" value="TreeGrafter"/>
</dbReference>
<evidence type="ECO:0000313" key="7">
    <source>
        <dbReference type="EMBL" id="CAE8639466.1"/>
    </source>
</evidence>